<evidence type="ECO:0000259" key="1">
    <source>
        <dbReference type="Pfam" id="PF00350"/>
    </source>
</evidence>
<dbReference type="AlphaFoldDB" id="A0A2S7IN28"/>
<evidence type="ECO:0000313" key="2">
    <source>
        <dbReference type="EMBL" id="PQA59095.1"/>
    </source>
</evidence>
<dbReference type="Proteomes" id="UP000239590">
    <property type="component" value="Unassembled WGS sequence"/>
</dbReference>
<proteinExistence type="predicted"/>
<dbReference type="Pfam" id="PF00350">
    <property type="entry name" value="Dynamin_N"/>
    <property type="match status" value="1"/>
</dbReference>
<evidence type="ECO:0000313" key="3">
    <source>
        <dbReference type="Proteomes" id="UP000239590"/>
    </source>
</evidence>
<dbReference type="InterPro" id="IPR045063">
    <property type="entry name" value="Dynamin_N"/>
</dbReference>
<reference evidence="3" key="1">
    <citation type="submission" date="2018-02" db="EMBL/GenBank/DDBJ databases">
        <title>Genome sequencing of Solimonas sp. HR-BB.</title>
        <authorList>
            <person name="Lee Y."/>
            <person name="Jeon C.O."/>
        </authorList>
    </citation>
    <scope>NUCLEOTIDE SEQUENCE [LARGE SCALE GENOMIC DNA]</scope>
    <source>
        <strain evidence="3">HR-U</strain>
    </source>
</reference>
<dbReference type="InterPro" id="IPR027417">
    <property type="entry name" value="P-loop_NTPase"/>
</dbReference>
<name>A0A2S7IN28_9BACT</name>
<dbReference type="EMBL" id="PTRA01000001">
    <property type="protein sequence ID" value="PQA59095.1"/>
    <property type="molecule type" value="Genomic_DNA"/>
</dbReference>
<organism evidence="2 3">
    <name type="scientific">Siphonobacter curvatus</name>
    <dbReference type="NCBI Taxonomy" id="2094562"/>
    <lineage>
        <taxon>Bacteria</taxon>
        <taxon>Pseudomonadati</taxon>
        <taxon>Bacteroidota</taxon>
        <taxon>Cytophagia</taxon>
        <taxon>Cytophagales</taxon>
        <taxon>Cytophagaceae</taxon>
        <taxon>Siphonobacter</taxon>
    </lineage>
</organism>
<dbReference type="Gene3D" id="3.40.50.300">
    <property type="entry name" value="P-loop containing nucleotide triphosphate hydrolases"/>
    <property type="match status" value="1"/>
</dbReference>
<comment type="caution">
    <text evidence="2">The sequence shown here is derived from an EMBL/GenBank/DDBJ whole genome shotgun (WGS) entry which is preliminary data.</text>
</comment>
<keyword evidence="3" id="KW-1185">Reference proteome</keyword>
<feature type="domain" description="Dynamin N-terminal" evidence="1">
    <location>
        <begin position="92"/>
        <end position="295"/>
    </location>
</feature>
<protein>
    <recommendedName>
        <fullName evidence="1">Dynamin N-terminal domain-containing protein</fullName>
    </recommendedName>
</protein>
<dbReference type="OrthoDB" id="530015at2"/>
<dbReference type="SUPFAM" id="SSF52540">
    <property type="entry name" value="P-loop containing nucleoside triphosphate hydrolases"/>
    <property type="match status" value="1"/>
</dbReference>
<gene>
    <name evidence="2" type="ORF">C5O19_05420</name>
</gene>
<accession>A0A2S7IN28</accession>
<sequence>MSNFIVSNIQQIIQKRGQFADKITQDMQRLSLMSHSMSVLENVKLKISDHASDQVIQAINRANLPALLKRIEKEQQYLAQLNQRFSRKTISIGVIGRARQGKSRLLQSLSGLNAQVIPDGNGPHCTGVMSVIANDSHRARALVEFHSRTSFFQSTVSPYFQELDLAYSPENLAEFVSQALPDQPQDTNPVTVARYQKLQEIHRNFSSFNHLLTGLTQEVPLHQVRPYIAQVNENREASYAYLAVKQVHIDTPFPLTEAGPITLIDMPGLGDTGLVNEQKLIRSLASDIDFILFVRKPDALGAVWEPADLDLYQFCENSLEQMEIPGISLPACSFLLLNHTRTLTDNARNCQDLEESAGRNGLFFSKIVTVDCASVEEVEEKVLRAVLDDMQDKLDDWDQQYALEYQRKMSSIDGALHEVINYFNGIFTPTDDMTDFAIFKSLFNTLWQELTNACEENLKELNAQRDAPNVQIQEKFDQIKQSCLAYAASLTIRDIELSRNALGSYNKTYEEYLNEHRTFITKEFLKLGDTLNEVIHQVRQRIFEILKTEGRLAGIAQAHEPFEVSLLRELESMPSLHLPLQSFAQFQLSYLGFLHFRIREHLDILTPDYVSVRLSREDTAEDILNYIVSSVEACLYKIQNEFDVWAKDLNKMSFALVEELLDQLFKAKNTKDNWEIFYQRNRVRIWVETYEKVHFNQQVLQQSNEQVDRLKSILSAESEVR</sequence>
<dbReference type="RefSeq" id="WP_104710325.1">
    <property type="nucleotide sequence ID" value="NZ_PTRA01000001.1"/>
</dbReference>